<dbReference type="Gene3D" id="3.30.450.270">
    <property type="match status" value="1"/>
</dbReference>
<dbReference type="InterPro" id="IPR003018">
    <property type="entry name" value="GAF"/>
</dbReference>
<dbReference type="InterPro" id="IPR043150">
    <property type="entry name" value="Phytochrome_PHY_sf"/>
</dbReference>
<dbReference type="InterPro" id="IPR029016">
    <property type="entry name" value="GAF-like_dom_sf"/>
</dbReference>
<dbReference type="GO" id="GO:0009881">
    <property type="term" value="F:photoreceptor activity"/>
    <property type="evidence" value="ECO:0007669"/>
    <property type="project" value="UniProtKB-KW"/>
</dbReference>
<dbReference type="PANTHER" id="PTHR47876">
    <property type="entry name" value="OS08G0260000 PROTEIN"/>
    <property type="match status" value="1"/>
</dbReference>
<dbReference type="NCBIfam" id="TIGR00229">
    <property type="entry name" value="sensory_box"/>
    <property type="match status" value="1"/>
</dbReference>
<evidence type="ECO:0000259" key="14">
    <source>
        <dbReference type="PROSITE" id="PS50046"/>
    </source>
</evidence>
<dbReference type="Gene3D" id="3.30.565.10">
    <property type="entry name" value="Histidine kinase-like ATPase, C-terminal domain"/>
    <property type="match status" value="1"/>
</dbReference>
<dbReference type="Gene3D" id="3.30.450.20">
    <property type="entry name" value="PAS domain"/>
    <property type="match status" value="3"/>
</dbReference>
<dbReference type="GO" id="GO:0042803">
    <property type="term" value="F:protein homodimerization activity"/>
    <property type="evidence" value="ECO:0007669"/>
    <property type="project" value="InterPro"/>
</dbReference>
<dbReference type="PROSITE" id="PS50046">
    <property type="entry name" value="PHYTOCHROME_2"/>
    <property type="match status" value="1"/>
</dbReference>
<keyword evidence="6" id="KW-0677">Repeat</keyword>
<evidence type="ECO:0000256" key="13">
    <source>
        <dbReference type="SAM" id="MobiDB-lite"/>
    </source>
</evidence>
<dbReference type="InterPro" id="IPR005467">
    <property type="entry name" value="His_kinase_dom"/>
</dbReference>
<dbReference type="Pfam" id="PF02518">
    <property type="entry name" value="HATPase_c"/>
    <property type="match status" value="1"/>
</dbReference>
<dbReference type="InterPro" id="IPR000014">
    <property type="entry name" value="PAS"/>
</dbReference>
<keyword evidence="10 11" id="KW-0675">Receptor</keyword>
<keyword evidence="9 11" id="KW-0804">Transcription</keyword>
<dbReference type="InterPro" id="IPR036890">
    <property type="entry name" value="HATPase_C_sf"/>
</dbReference>
<feature type="compositionally biased region" description="Low complexity" evidence="13">
    <location>
        <begin position="1"/>
        <end position="14"/>
    </location>
</feature>
<dbReference type="SMART" id="SM00065">
    <property type="entry name" value="GAF"/>
    <property type="match status" value="1"/>
</dbReference>
<dbReference type="PROSITE" id="PS50112">
    <property type="entry name" value="PAS"/>
    <property type="match status" value="2"/>
</dbReference>
<evidence type="ECO:0000259" key="15">
    <source>
        <dbReference type="PROSITE" id="PS50109"/>
    </source>
</evidence>
<feature type="binding site" description="covalent" evidence="12">
    <location>
        <position position="323"/>
    </location>
    <ligand>
        <name>phytochromobilin</name>
        <dbReference type="ChEBI" id="CHEBI:189064"/>
    </ligand>
</feature>
<feature type="domain" description="Phytochrome chromophore attachment site" evidence="14">
    <location>
        <begin position="218"/>
        <end position="386"/>
    </location>
</feature>
<feature type="domain" description="PAS" evidence="16">
    <location>
        <begin position="742"/>
        <end position="797"/>
    </location>
</feature>
<evidence type="ECO:0000256" key="2">
    <source>
        <dbReference type="ARBA" id="ARBA00008235"/>
    </source>
</evidence>
<dbReference type="Pfam" id="PF00512">
    <property type="entry name" value="HisKA"/>
    <property type="match status" value="1"/>
</dbReference>
<organism evidence="17 18">
    <name type="scientific">Cuscuta europaea</name>
    <name type="common">European dodder</name>
    <dbReference type="NCBI Taxonomy" id="41803"/>
    <lineage>
        <taxon>Eukaryota</taxon>
        <taxon>Viridiplantae</taxon>
        <taxon>Streptophyta</taxon>
        <taxon>Embryophyta</taxon>
        <taxon>Tracheophyta</taxon>
        <taxon>Spermatophyta</taxon>
        <taxon>Magnoliopsida</taxon>
        <taxon>eudicotyledons</taxon>
        <taxon>Gunneridae</taxon>
        <taxon>Pentapetalae</taxon>
        <taxon>asterids</taxon>
        <taxon>lamiids</taxon>
        <taxon>Solanales</taxon>
        <taxon>Convolvulaceae</taxon>
        <taxon>Cuscuteae</taxon>
        <taxon>Cuscuta</taxon>
        <taxon>Cuscuta subgen. Cuscuta</taxon>
    </lineage>
</organism>
<dbReference type="PRINTS" id="PR01033">
    <property type="entry name" value="PHYTOCHROME"/>
</dbReference>
<comment type="PTM">
    <text evidence="12">Contains one covalently linked phytochromobilin chromophore.</text>
</comment>
<dbReference type="FunFam" id="3.30.450.270:FF:000001">
    <property type="entry name" value="Phytochrome"/>
    <property type="match status" value="1"/>
</dbReference>
<keyword evidence="4 11" id="KW-0600">Photoreceptor protein</keyword>
<dbReference type="GO" id="GO:0009584">
    <property type="term" value="P:detection of visible light"/>
    <property type="evidence" value="ECO:0007669"/>
    <property type="project" value="InterPro"/>
</dbReference>
<dbReference type="InterPro" id="IPR013767">
    <property type="entry name" value="PAS_fold"/>
</dbReference>
<dbReference type="InterPro" id="IPR016132">
    <property type="entry name" value="Phyto_chromo_attachment"/>
</dbReference>
<dbReference type="InterPro" id="IPR013515">
    <property type="entry name" value="Phytochrome_cen-reg"/>
</dbReference>
<sequence length="1120" mass="124167">MSSSRPSQSSSNSAKSKRSARIIEQTTIDAKLHAEFEESGDFFDYSSSIRATGMKTEKQKPRSDKVTTAYLHQIQKAKFIQPFGCLLALDEKTFKVIAFSGNAPDMLTMVNHTVPSVGDHSVLGIGTDFRTVFTGPSGTALQKALGFGEVGLLNPILVHCKTSGKPFYAIIHRVTGGLIVDFEPVKRYEAPMTAAGALQSYKLAAKAIARLQSLPNGSMARLCDTMVQEVFELTGYDRVMAYKFHDDDHGEVVSEIAKPGLDPYLGLHYPATDIPQAARFLFMKNKVRMICDSQAKLVRVVQDEKLSSDLTLCGSTLRAPHACHLQYMENMSCIASLVMAVVVNEGDEEGEEGQKRKRLWGLVVCHNTTPRFIPFPLRYACEFLSQVFSIHVNKEIELEMQIVEKSILRTQTLLCDMMLRDAALGIVSQSPNMMDLVKCDGAVLLYKSKIHRLGVTPTDFQLNDILSWLSEYHMDSTGLSTDSLYEAGFPGAVYLSDAICGMASVRLSEKDWLFWFRSQKVCEIFWGGAKHEPGEKDGGKKMHPRSSFKAFLEVVKMRSLPWKDYEMDGIHSLQLIMRNAFFKEEVEGTDGNGIHTRLSDLMIEGMGELEALTDEMVRLIETATVPILAVGVDGLVNGWNKKIAELTGLTVDGVIGKDLLTLVEDSSAHAVEKMLSLALEGREQNNVQFEIKAYGKMSEYGPISLIVNTCTSRDAQENVVGVCLIAQDITGQKTVMDKFTRMEGDYKSIIQNPNPLIPPIFGTDEFGWCSEWNSAMTKLSGWRRDEVIDKMVLGEIFGTQKAFCLLKNEEASVRLGVVLNNAMTGHESEKTVFGFFKRNGNYVECLLSVSKRLDGEDSVKGLFCFLQLVSHELQQALHLQKLSEQAAAKRLRVLAYLRKQVKNPLSGIMFSQNMLEGTADLGKDQRNILHSSDQCLQQLSRVLDDTDLDGIIEGYLDLEMVEFKVDEVLLASMSQVMTKVNGKSLRIISNVAETNLGQTLYGDSLRLQQVLAEFLSVAANFTPTGGHLALAYTLTKDCLGESVQLAHLEFRITHTGGGVPEELLTQMFGSEVDTSEEGISLLVSRKLVKLMNGDVQYLREAGRSTFIISVQLAVAIQPRP</sequence>
<dbReference type="InterPro" id="IPR013654">
    <property type="entry name" value="PAS_2"/>
</dbReference>
<name>A0A9P0Z1P1_CUSEU</name>
<dbReference type="Pfam" id="PF00360">
    <property type="entry name" value="PHY"/>
    <property type="match status" value="1"/>
</dbReference>
<proteinExistence type="inferred from homology"/>
<evidence type="ECO:0000256" key="4">
    <source>
        <dbReference type="ARBA" id="ARBA00022543"/>
    </source>
</evidence>
<dbReference type="PIRSF" id="PIRSF000084">
    <property type="entry name" value="Phytochrome"/>
    <property type="match status" value="1"/>
</dbReference>
<evidence type="ECO:0000256" key="11">
    <source>
        <dbReference type="PIRNR" id="PIRNR000084"/>
    </source>
</evidence>
<feature type="region of interest" description="Disordered" evidence="13">
    <location>
        <begin position="1"/>
        <end position="21"/>
    </location>
</feature>
<dbReference type="GO" id="GO:0000155">
    <property type="term" value="F:phosphorelay sensor kinase activity"/>
    <property type="evidence" value="ECO:0007669"/>
    <property type="project" value="InterPro"/>
</dbReference>
<dbReference type="SUPFAM" id="SSF55785">
    <property type="entry name" value="PYP-like sensor domain (PAS domain)"/>
    <property type="match status" value="3"/>
</dbReference>
<dbReference type="SUPFAM" id="SSF55874">
    <property type="entry name" value="ATPase domain of HSP90 chaperone/DNA topoisomerase II/histidine kinase"/>
    <property type="match status" value="1"/>
</dbReference>
<evidence type="ECO:0000313" key="18">
    <source>
        <dbReference type="Proteomes" id="UP001152484"/>
    </source>
</evidence>
<dbReference type="CDD" id="cd00082">
    <property type="entry name" value="HisKA"/>
    <property type="match status" value="1"/>
</dbReference>
<dbReference type="SMART" id="SM00091">
    <property type="entry name" value="PAS"/>
    <property type="match status" value="2"/>
</dbReference>
<evidence type="ECO:0000256" key="6">
    <source>
        <dbReference type="ARBA" id="ARBA00022737"/>
    </source>
</evidence>
<evidence type="ECO:0000313" key="17">
    <source>
        <dbReference type="EMBL" id="CAH9085960.1"/>
    </source>
</evidence>
<evidence type="ECO:0000256" key="3">
    <source>
        <dbReference type="ARBA" id="ARBA00011738"/>
    </source>
</evidence>
<evidence type="ECO:0000259" key="16">
    <source>
        <dbReference type="PROSITE" id="PS50112"/>
    </source>
</evidence>
<dbReference type="InterPro" id="IPR035965">
    <property type="entry name" value="PAS-like_dom_sf"/>
</dbReference>
<accession>A0A9P0Z1P1</accession>
<dbReference type="InterPro" id="IPR012129">
    <property type="entry name" value="Phytochrome_A-E"/>
</dbReference>
<dbReference type="AlphaFoldDB" id="A0A9P0Z1P1"/>
<evidence type="ECO:0000256" key="10">
    <source>
        <dbReference type="ARBA" id="ARBA00023170"/>
    </source>
</evidence>
<dbReference type="Gene3D" id="3.30.450.40">
    <property type="match status" value="1"/>
</dbReference>
<dbReference type="GO" id="GO:0006355">
    <property type="term" value="P:regulation of DNA-templated transcription"/>
    <property type="evidence" value="ECO:0007669"/>
    <property type="project" value="InterPro"/>
</dbReference>
<dbReference type="PROSITE" id="PS50109">
    <property type="entry name" value="HIS_KIN"/>
    <property type="match status" value="1"/>
</dbReference>
<keyword evidence="18" id="KW-1185">Reference proteome</keyword>
<dbReference type="CDD" id="cd00130">
    <property type="entry name" value="PAS"/>
    <property type="match status" value="2"/>
</dbReference>
<feature type="domain" description="PAS" evidence="16">
    <location>
        <begin position="612"/>
        <end position="682"/>
    </location>
</feature>
<dbReference type="SUPFAM" id="SSF55781">
    <property type="entry name" value="GAF domain-like"/>
    <property type="match status" value="2"/>
</dbReference>
<dbReference type="GO" id="GO:0009585">
    <property type="term" value="P:red, far-red light phototransduction"/>
    <property type="evidence" value="ECO:0007669"/>
    <property type="project" value="InterPro"/>
</dbReference>
<keyword evidence="5 11" id="KW-0716">Sensory transduction</keyword>
<feature type="domain" description="Histidine kinase" evidence="15">
    <location>
        <begin position="896"/>
        <end position="1114"/>
    </location>
</feature>
<dbReference type="InterPro" id="IPR013516">
    <property type="entry name" value="Phyto_chromo_BS"/>
</dbReference>
<dbReference type="GO" id="GO:0017006">
    <property type="term" value="P:protein-tetrapyrrole linkage"/>
    <property type="evidence" value="ECO:0007669"/>
    <property type="project" value="InterPro"/>
</dbReference>
<dbReference type="EMBL" id="CAMAPE010000019">
    <property type="protein sequence ID" value="CAH9085960.1"/>
    <property type="molecule type" value="Genomic_DNA"/>
</dbReference>
<evidence type="ECO:0000256" key="8">
    <source>
        <dbReference type="ARBA" id="ARBA00023015"/>
    </source>
</evidence>
<comment type="caution">
    <text evidence="17">The sequence shown here is derived from an EMBL/GenBank/DDBJ whole genome shotgun (WGS) entry which is preliminary data.</text>
</comment>
<evidence type="ECO:0000256" key="9">
    <source>
        <dbReference type="ARBA" id="ARBA00023163"/>
    </source>
</evidence>
<dbReference type="InterPro" id="IPR001294">
    <property type="entry name" value="Phytochrome"/>
</dbReference>
<protein>
    <recommendedName>
        <fullName evidence="11">Phytochrome</fullName>
    </recommendedName>
</protein>
<keyword evidence="7 11" id="KW-0157">Chromophore</keyword>
<dbReference type="PROSITE" id="PS00245">
    <property type="entry name" value="PHYTOCHROME_1"/>
    <property type="match status" value="1"/>
</dbReference>
<dbReference type="Pfam" id="PF00989">
    <property type="entry name" value="PAS"/>
    <property type="match status" value="2"/>
</dbReference>
<comment type="similarity">
    <text evidence="2 11">Belongs to the phytochrome family.</text>
</comment>
<comment type="subunit">
    <text evidence="3">Homodimer.</text>
</comment>
<dbReference type="InterPro" id="IPR003594">
    <property type="entry name" value="HATPase_dom"/>
</dbReference>
<keyword evidence="8 11" id="KW-0805">Transcription regulation</keyword>
<dbReference type="Proteomes" id="UP001152484">
    <property type="component" value="Unassembled WGS sequence"/>
</dbReference>
<evidence type="ECO:0000256" key="7">
    <source>
        <dbReference type="ARBA" id="ARBA00022991"/>
    </source>
</evidence>
<dbReference type="InterPro" id="IPR003661">
    <property type="entry name" value="HisK_dim/P_dom"/>
</dbReference>
<reference evidence="17" key="1">
    <citation type="submission" date="2022-07" db="EMBL/GenBank/DDBJ databases">
        <authorList>
            <person name="Macas J."/>
            <person name="Novak P."/>
            <person name="Neumann P."/>
        </authorList>
    </citation>
    <scope>NUCLEOTIDE SEQUENCE</scope>
</reference>
<evidence type="ECO:0000256" key="1">
    <source>
        <dbReference type="ARBA" id="ARBA00002479"/>
    </source>
</evidence>
<dbReference type="Pfam" id="PF08446">
    <property type="entry name" value="PAS_2"/>
    <property type="match status" value="1"/>
</dbReference>
<dbReference type="OrthoDB" id="2015534at2759"/>
<dbReference type="SMART" id="SM00387">
    <property type="entry name" value="HATPase_c"/>
    <property type="match status" value="1"/>
</dbReference>
<dbReference type="PANTHER" id="PTHR47876:SF3">
    <property type="entry name" value="PHYTOCHROME 1"/>
    <property type="match status" value="1"/>
</dbReference>
<comment type="function">
    <text evidence="1">Regulatory photoreceptor which exists in two forms that are reversibly interconvertible by light: the Pr form that absorbs maximally in the red region of the spectrum and the Pfr form that absorbs maximally in the far-red region. Photoconversion of Pr to Pfr induces an array of morphogenic responses, whereas reconversion of Pfr to Pr cancels the induction of those responses. Pfr controls the expression of a number of nuclear genes including those encoding the small subunit of ribulose-bisphosphate carboxylase, chlorophyll A/B binding protein, protochlorophyllide reductase, rRNA, etc. It also controls the expression of its own gene(s) in a negative feedback fashion.</text>
</comment>
<gene>
    <name evidence="17" type="ORF">CEURO_LOCUS9427</name>
</gene>
<evidence type="ECO:0000256" key="12">
    <source>
        <dbReference type="PIRSR" id="PIRSR000084-50"/>
    </source>
</evidence>
<dbReference type="Pfam" id="PF01590">
    <property type="entry name" value="GAF"/>
    <property type="match status" value="1"/>
</dbReference>
<evidence type="ECO:0000256" key="5">
    <source>
        <dbReference type="ARBA" id="ARBA00022606"/>
    </source>
</evidence>